<gene>
    <name evidence="1" type="ORF">FA15DRAFT_759590</name>
</gene>
<sequence length="507" mass="56777">MAGPHTATLPVELIEKVVKELSCEAFPSYHVNMEDLDITPLPNPAALDAAFQCSLASHFFRAQLLPYVFHRITVSTIESLITFRSIVEANPSLLSYALCFQLHEKRPKGRIEVSDADIPDAEWLICSSATDPEPLAWVFTALAKAASIREISIIQFWGGDDTNGIEARIQKHFPGPSSLQTAMRSLISQPQLRALHLQYVLLPMETAEWIVGQQPNALQYLGAAFIALERERFTSGSEESSDTTQWEPIVKLGIRKRLYQLPITVAQIGPHIPYEIRRLPQLKTVSYRIRRAMVWKGKRKESEFVVPLPTLEKLVVEAPITVCRPQGFDKGSILAPKLRTVVLNVNHGSRKDLTQSEFKFSHLCVTGPFENVEIVRFIGPGPAEWRMFGDLRDEVAGDISVFLSTGNQSNSTQPCKLRSLKVVFKCTDPFLHVTPDRPLLSHIEEDVGWANLDHVLAGPFFGRLNKVVVNVARFGISTREALEVEDKIKGLMCKAQEVHGARVKVEF</sequence>
<organism evidence="1 2">
    <name type="scientific">Coprinopsis marcescibilis</name>
    <name type="common">Agaric fungus</name>
    <name type="synonym">Psathyrella marcescibilis</name>
    <dbReference type="NCBI Taxonomy" id="230819"/>
    <lineage>
        <taxon>Eukaryota</taxon>
        <taxon>Fungi</taxon>
        <taxon>Dikarya</taxon>
        <taxon>Basidiomycota</taxon>
        <taxon>Agaricomycotina</taxon>
        <taxon>Agaricomycetes</taxon>
        <taxon>Agaricomycetidae</taxon>
        <taxon>Agaricales</taxon>
        <taxon>Agaricineae</taxon>
        <taxon>Psathyrellaceae</taxon>
        <taxon>Coprinopsis</taxon>
    </lineage>
</organism>
<evidence type="ECO:0000313" key="2">
    <source>
        <dbReference type="Proteomes" id="UP000307440"/>
    </source>
</evidence>
<keyword evidence="2" id="KW-1185">Reference proteome</keyword>
<reference evidence="1 2" key="1">
    <citation type="journal article" date="2019" name="Nat. Ecol. Evol.">
        <title>Megaphylogeny resolves global patterns of mushroom evolution.</title>
        <authorList>
            <person name="Varga T."/>
            <person name="Krizsan K."/>
            <person name="Foldi C."/>
            <person name="Dima B."/>
            <person name="Sanchez-Garcia M."/>
            <person name="Sanchez-Ramirez S."/>
            <person name="Szollosi G.J."/>
            <person name="Szarkandi J.G."/>
            <person name="Papp V."/>
            <person name="Albert L."/>
            <person name="Andreopoulos W."/>
            <person name="Angelini C."/>
            <person name="Antonin V."/>
            <person name="Barry K.W."/>
            <person name="Bougher N.L."/>
            <person name="Buchanan P."/>
            <person name="Buyck B."/>
            <person name="Bense V."/>
            <person name="Catcheside P."/>
            <person name="Chovatia M."/>
            <person name="Cooper J."/>
            <person name="Damon W."/>
            <person name="Desjardin D."/>
            <person name="Finy P."/>
            <person name="Geml J."/>
            <person name="Haridas S."/>
            <person name="Hughes K."/>
            <person name="Justo A."/>
            <person name="Karasinski D."/>
            <person name="Kautmanova I."/>
            <person name="Kiss B."/>
            <person name="Kocsube S."/>
            <person name="Kotiranta H."/>
            <person name="LaButti K.M."/>
            <person name="Lechner B.E."/>
            <person name="Liimatainen K."/>
            <person name="Lipzen A."/>
            <person name="Lukacs Z."/>
            <person name="Mihaltcheva S."/>
            <person name="Morgado L.N."/>
            <person name="Niskanen T."/>
            <person name="Noordeloos M.E."/>
            <person name="Ohm R.A."/>
            <person name="Ortiz-Santana B."/>
            <person name="Ovrebo C."/>
            <person name="Racz N."/>
            <person name="Riley R."/>
            <person name="Savchenko A."/>
            <person name="Shiryaev A."/>
            <person name="Soop K."/>
            <person name="Spirin V."/>
            <person name="Szebenyi C."/>
            <person name="Tomsovsky M."/>
            <person name="Tulloss R.E."/>
            <person name="Uehling J."/>
            <person name="Grigoriev I.V."/>
            <person name="Vagvolgyi C."/>
            <person name="Papp T."/>
            <person name="Martin F.M."/>
            <person name="Miettinen O."/>
            <person name="Hibbett D.S."/>
            <person name="Nagy L.G."/>
        </authorList>
    </citation>
    <scope>NUCLEOTIDE SEQUENCE [LARGE SCALE GENOMIC DNA]</scope>
    <source>
        <strain evidence="1 2">CBS 121175</strain>
    </source>
</reference>
<dbReference type="AlphaFoldDB" id="A0A5C3KIP1"/>
<dbReference type="OrthoDB" id="3053757at2759"/>
<evidence type="ECO:0000313" key="1">
    <source>
        <dbReference type="EMBL" id="TFK20121.1"/>
    </source>
</evidence>
<protein>
    <submittedName>
        <fullName evidence="1">Uncharacterized protein</fullName>
    </submittedName>
</protein>
<accession>A0A5C3KIP1</accession>
<name>A0A5C3KIP1_COPMA</name>
<proteinExistence type="predicted"/>
<dbReference type="Proteomes" id="UP000307440">
    <property type="component" value="Unassembled WGS sequence"/>
</dbReference>
<dbReference type="EMBL" id="ML210311">
    <property type="protein sequence ID" value="TFK20121.1"/>
    <property type="molecule type" value="Genomic_DNA"/>
</dbReference>